<evidence type="ECO:0000256" key="4">
    <source>
        <dbReference type="ARBA" id="ARBA00022729"/>
    </source>
</evidence>
<accession>A0A0D6LQI7</accession>
<comment type="subcellular location">
    <subcellularLocation>
        <location evidence="1">Secreted</location>
    </subcellularLocation>
</comment>
<organism evidence="6 7">
    <name type="scientific">Ancylostoma ceylanicum</name>
    <dbReference type="NCBI Taxonomy" id="53326"/>
    <lineage>
        <taxon>Eukaryota</taxon>
        <taxon>Metazoa</taxon>
        <taxon>Ecdysozoa</taxon>
        <taxon>Nematoda</taxon>
        <taxon>Chromadorea</taxon>
        <taxon>Rhabditida</taxon>
        <taxon>Rhabditina</taxon>
        <taxon>Rhabditomorpha</taxon>
        <taxon>Strongyloidea</taxon>
        <taxon>Ancylostomatidae</taxon>
        <taxon>Ancylostomatinae</taxon>
        <taxon>Ancylostoma</taxon>
    </lineage>
</organism>
<dbReference type="Pfam" id="PF01060">
    <property type="entry name" value="TTR-52"/>
    <property type="match status" value="1"/>
</dbReference>
<dbReference type="InterPro" id="IPR038479">
    <property type="entry name" value="Transthyretin-like_sf"/>
</dbReference>
<evidence type="ECO:0000256" key="1">
    <source>
        <dbReference type="ARBA" id="ARBA00004613"/>
    </source>
</evidence>
<feature type="chain" id="PRO_5012836551" evidence="5">
    <location>
        <begin position="16"/>
        <end position="211"/>
    </location>
</feature>
<dbReference type="EMBL" id="KE125056">
    <property type="protein sequence ID" value="EPB72271.1"/>
    <property type="molecule type" value="Genomic_DNA"/>
</dbReference>
<evidence type="ECO:0000256" key="3">
    <source>
        <dbReference type="ARBA" id="ARBA00022525"/>
    </source>
</evidence>
<dbReference type="InterPro" id="IPR001534">
    <property type="entry name" value="Transthyretin-like"/>
</dbReference>
<evidence type="ECO:0000313" key="7">
    <source>
        <dbReference type="Proteomes" id="UP000054495"/>
    </source>
</evidence>
<dbReference type="GO" id="GO:0009986">
    <property type="term" value="C:cell surface"/>
    <property type="evidence" value="ECO:0007669"/>
    <property type="project" value="InterPro"/>
</dbReference>
<keyword evidence="7" id="KW-1185">Reference proteome</keyword>
<evidence type="ECO:0000313" key="6">
    <source>
        <dbReference type="EMBL" id="EPB72271.1"/>
    </source>
</evidence>
<dbReference type="GO" id="GO:0005576">
    <property type="term" value="C:extracellular region"/>
    <property type="evidence" value="ECO:0007669"/>
    <property type="project" value="UniProtKB-SubCell"/>
</dbReference>
<evidence type="ECO:0000256" key="2">
    <source>
        <dbReference type="ARBA" id="ARBA00010112"/>
    </source>
</evidence>
<dbReference type="Proteomes" id="UP000054495">
    <property type="component" value="Unassembled WGS sequence"/>
</dbReference>
<evidence type="ECO:0000256" key="5">
    <source>
        <dbReference type="SAM" id="SignalP"/>
    </source>
</evidence>
<dbReference type="Gene3D" id="2.60.40.3330">
    <property type="match status" value="1"/>
</dbReference>
<comment type="similarity">
    <text evidence="2">Belongs to the nematode transthyretin-like family.</text>
</comment>
<feature type="signal peptide" evidence="5">
    <location>
        <begin position="1"/>
        <end position="15"/>
    </location>
</feature>
<sequence>MRAIIFLILIPSCYGIPEISKLRTVKVIGTLKCRSQPVGDVNVMLYDTRDTTFIRSLTGGKTDWRGGFALKTETLKNSQIEPGFNLVFSHWCTNNEPCQRKTVALAIPSAYIGHGRYMEQHYDFGILNLEGKTLGRIIGCKTRRNGTVSHSPDRPVAFTKCEPDERFAWIGRRFLSARMNTLPIRKKYVASPIVRLATNPLASIGASFADG</sequence>
<proteinExistence type="inferred from homology"/>
<dbReference type="AlphaFoldDB" id="A0A0D6LQI7"/>
<keyword evidence="4 5" id="KW-0732">Signal</keyword>
<name>A0A0D6LQI7_9BILA</name>
<protein>
    <submittedName>
        <fullName evidence="6">Transthyretin-like family protein</fullName>
    </submittedName>
</protein>
<keyword evidence="3" id="KW-0964">Secreted</keyword>
<dbReference type="PANTHER" id="PTHR21700:SF3">
    <property type="entry name" value="TRANSTHYRETIN-LIKE PROTEIN 5"/>
    <property type="match status" value="1"/>
</dbReference>
<dbReference type="PANTHER" id="PTHR21700">
    <property type="entry name" value="TRANSTHYRETIN-LIKE FAMILY PROTEIN-RELATED"/>
    <property type="match status" value="1"/>
</dbReference>
<gene>
    <name evidence="6" type="ORF">ANCCEY_08625</name>
</gene>
<reference evidence="6 7" key="1">
    <citation type="submission" date="2013-05" db="EMBL/GenBank/DDBJ databases">
        <title>Draft genome of the parasitic nematode Anyclostoma ceylanicum.</title>
        <authorList>
            <person name="Mitreva M."/>
        </authorList>
    </citation>
    <scope>NUCLEOTIDE SEQUENCE [LARGE SCALE GENOMIC DNA]</scope>
</reference>